<dbReference type="GO" id="GO:0045892">
    <property type="term" value="P:negative regulation of DNA-templated transcription"/>
    <property type="evidence" value="ECO:0007669"/>
    <property type="project" value="TreeGrafter"/>
</dbReference>
<keyword evidence="7" id="KW-0479">Metal-binding</keyword>
<feature type="binding site" evidence="7">
    <location>
        <position position="149"/>
    </location>
    <ligand>
        <name>Zn(2+)</name>
        <dbReference type="ChEBI" id="CHEBI:29105"/>
    </ligand>
</feature>
<feature type="binding site" evidence="7">
    <location>
        <position position="109"/>
    </location>
    <ligand>
        <name>Zn(2+)</name>
        <dbReference type="ChEBI" id="CHEBI:29105"/>
    </ligand>
</feature>
<evidence type="ECO:0000256" key="2">
    <source>
        <dbReference type="ARBA" id="ARBA00022491"/>
    </source>
</evidence>
<dbReference type="GO" id="GO:1900376">
    <property type="term" value="P:regulation of secondary metabolite biosynthetic process"/>
    <property type="evidence" value="ECO:0007669"/>
    <property type="project" value="TreeGrafter"/>
</dbReference>
<dbReference type="InterPro" id="IPR036388">
    <property type="entry name" value="WH-like_DNA-bd_sf"/>
</dbReference>
<keyword evidence="2" id="KW-0678">Repressor</keyword>
<dbReference type="PANTHER" id="PTHR33202:SF8">
    <property type="entry name" value="PEROXIDE-RESPONSIVE REPRESSOR PERR"/>
    <property type="match status" value="1"/>
</dbReference>
<dbReference type="CDD" id="cd07153">
    <property type="entry name" value="Fur_like"/>
    <property type="match status" value="1"/>
</dbReference>
<evidence type="ECO:0000256" key="6">
    <source>
        <dbReference type="ARBA" id="ARBA00023163"/>
    </source>
</evidence>
<protein>
    <recommendedName>
        <fullName evidence="10">Fur family transcriptional regulator</fullName>
    </recommendedName>
</protein>
<dbReference type="EMBL" id="LJVE01000053">
    <property type="protein sequence ID" value="KPL14364.1"/>
    <property type="molecule type" value="Genomic_DNA"/>
</dbReference>
<proteinExistence type="inferred from homology"/>
<feature type="binding site" evidence="7">
    <location>
        <position position="106"/>
    </location>
    <ligand>
        <name>Zn(2+)</name>
        <dbReference type="ChEBI" id="CHEBI:29105"/>
    </ligand>
</feature>
<dbReference type="PANTHER" id="PTHR33202">
    <property type="entry name" value="ZINC UPTAKE REGULATION PROTEIN"/>
    <property type="match status" value="1"/>
</dbReference>
<keyword evidence="4" id="KW-0805">Transcription regulation</keyword>
<dbReference type="SUPFAM" id="SSF46785">
    <property type="entry name" value="Winged helix' DNA-binding domain"/>
    <property type="match status" value="1"/>
</dbReference>
<dbReference type="GO" id="GO:0003700">
    <property type="term" value="F:DNA-binding transcription factor activity"/>
    <property type="evidence" value="ECO:0007669"/>
    <property type="project" value="InterPro"/>
</dbReference>
<evidence type="ECO:0000313" key="9">
    <source>
        <dbReference type="Proteomes" id="UP000050975"/>
    </source>
</evidence>
<evidence type="ECO:0000256" key="4">
    <source>
        <dbReference type="ARBA" id="ARBA00023015"/>
    </source>
</evidence>
<reference evidence="8 9" key="1">
    <citation type="journal article" date="2015" name="Microbiome">
        <title>Genomic resolution of linkages in carbon, nitrogen, and sulfur cycling among widespread estuary sediment bacteria.</title>
        <authorList>
            <person name="Baker B.J."/>
            <person name="Lazar C.S."/>
            <person name="Teske A.P."/>
            <person name="Dick G.J."/>
        </authorList>
    </citation>
    <scope>NUCLEOTIDE SEQUENCE [LARGE SCALE GENOMIC DNA]</scope>
    <source>
        <strain evidence="8">SM1_77</strain>
    </source>
</reference>
<dbReference type="Gene3D" id="3.30.1490.190">
    <property type="match status" value="1"/>
</dbReference>
<organism evidence="8 9">
    <name type="scientific">candidate division WOR_3 bacterium SM1_77</name>
    <dbReference type="NCBI Taxonomy" id="1703778"/>
    <lineage>
        <taxon>Bacteria</taxon>
        <taxon>Bacteria division WOR-3</taxon>
    </lineage>
</organism>
<evidence type="ECO:0000256" key="5">
    <source>
        <dbReference type="ARBA" id="ARBA00023125"/>
    </source>
</evidence>
<keyword evidence="6" id="KW-0804">Transcription</keyword>
<evidence type="ECO:0000313" key="8">
    <source>
        <dbReference type="EMBL" id="KPL14364.1"/>
    </source>
</evidence>
<comment type="cofactor">
    <cofactor evidence="7">
        <name>Zn(2+)</name>
        <dbReference type="ChEBI" id="CHEBI:29105"/>
    </cofactor>
    <text evidence="7">Binds 1 zinc ion per subunit.</text>
</comment>
<evidence type="ECO:0000256" key="3">
    <source>
        <dbReference type="ARBA" id="ARBA00022833"/>
    </source>
</evidence>
<comment type="similarity">
    <text evidence="1">Belongs to the Fur family.</text>
</comment>
<dbReference type="GO" id="GO:0008270">
    <property type="term" value="F:zinc ion binding"/>
    <property type="evidence" value="ECO:0007669"/>
    <property type="project" value="TreeGrafter"/>
</dbReference>
<evidence type="ECO:0000256" key="1">
    <source>
        <dbReference type="ARBA" id="ARBA00007957"/>
    </source>
</evidence>
<evidence type="ECO:0000256" key="7">
    <source>
        <dbReference type="PIRSR" id="PIRSR602481-1"/>
    </source>
</evidence>
<keyword evidence="5" id="KW-0238">DNA-binding</keyword>
<dbReference type="Pfam" id="PF01475">
    <property type="entry name" value="FUR"/>
    <property type="match status" value="1"/>
</dbReference>
<dbReference type="InterPro" id="IPR036390">
    <property type="entry name" value="WH_DNA-bd_sf"/>
</dbReference>
<gene>
    <name evidence="8" type="ORF">AMJ74_03515</name>
</gene>
<name>A0A0S8JZ75_UNCW3</name>
<dbReference type="AlphaFoldDB" id="A0A0S8JZ75"/>
<dbReference type="Proteomes" id="UP000050975">
    <property type="component" value="Unassembled WGS sequence"/>
</dbReference>
<evidence type="ECO:0008006" key="10">
    <source>
        <dbReference type="Google" id="ProtNLM"/>
    </source>
</evidence>
<keyword evidence="3 7" id="KW-0862">Zinc</keyword>
<dbReference type="InterPro" id="IPR043135">
    <property type="entry name" value="Fur_C"/>
</dbReference>
<dbReference type="InterPro" id="IPR002481">
    <property type="entry name" value="FUR"/>
</dbReference>
<accession>A0A0S8JZ75</accession>
<comment type="caution">
    <text evidence="8">The sequence shown here is derived from an EMBL/GenBank/DDBJ whole genome shotgun (WGS) entry which is preliminary data.</text>
</comment>
<sequence length="155" mass="17981">MDKERPLKTEYLEEKLQKFKEICRRHGMKITPQRVGIYQELLSSQEHPSASAIYRKIRNYYPNISLGTVNSTLLVFSEIGLAKSVESSGEPKRFDPNLEPHHHFKCIKCGRIIDFQSNVYDHIVVPPEIDRKFVVMGKRVHLEGLCDKCRAKVKV</sequence>
<dbReference type="Gene3D" id="1.10.10.10">
    <property type="entry name" value="Winged helix-like DNA-binding domain superfamily/Winged helix DNA-binding domain"/>
    <property type="match status" value="1"/>
</dbReference>
<feature type="binding site" evidence="7">
    <location>
        <position position="146"/>
    </location>
    <ligand>
        <name>Zn(2+)</name>
        <dbReference type="ChEBI" id="CHEBI:29105"/>
    </ligand>
</feature>
<dbReference type="GO" id="GO:0000976">
    <property type="term" value="F:transcription cis-regulatory region binding"/>
    <property type="evidence" value="ECO:0007669"/>
    <property type="project" value="TreeGrafter"/>
</dbReference>